<proteinExistence type="predicted"/>
<organism evidence="2 3">
    <name type="scientific">Zhouia amylolytica</name>
    <dbReference type="NCBI Taxonomy" id="376730"/>
    <lineage>
        <taxon>Bacteria</taxon>
        <taxon>Pseudomonadati</taxon>
        <taxon>Bacteroidota</taxon>
        <taxon>Flavobacteriia</taxon>
        <taxon>Flavobacteriales</taxon>
        <taxon>Flavobacteriaceae</taxon>
        <taxon>Zhouia</taxon>
    </lineage>
</organism>
<dbReference type="OrthoDB" id="1495718at2"/>
<dbReference type="RefSeq" id="WP_038266987.1">
    <property type="nucleotide sequence ID" value="NZ_FPAG01000009.1"/>
</dbReference>
<dbReference type="Pfam" id="PF11276">
    <property type="entry name" value="DUF3078"/>
    <property type="match status" value="1"/>
</dbReference>
<feature type="chain" id="PRO_5010311642" description="DUF3078 domain-containing protein" evidence="1">
    <location>
        <begin position="19"/>
        <end position="367"/>
    </location>
</feature>
<evidence type="ECO:0000256" key="1">
    <source>
        <dbReference type="SAM" id="SignalP"/>
    </source>
</evidence>
<feature type="signal peptide" evidence="1">
    <location>
        <begin position="1"/>
        <end position="18"/>
    </location>
</feature>
<sequence length="367" mass="41874">MKQFVVLFFLFCCYFSYAQVDTLTVIKRDTIVNTKDTLIIKNYYFISKVDSLIKKIAPPIVKVDSAAIKKDSALAAKDTVPKSNWTKENKLGLSLTEVAFVNWNAGGNNSFSAISRANFVRKYKTPMVSWNNELRLSFGLNAQEGRELRKTDDRIEFNSTAGFKRKEKSSWYHSAKFNFRTQFSNGYKYPDTDNPISRLMAPGYLFIGIGAEYIEDKPDFNLYISPLTQKSTFVLDQGLADKGAFGVQKAKYDMDGNLIQHGKNIYTEVGILITNSFKKEISKNMNFNNRLNLYTDYLNSFGNVDIDWEMLLDLTVNEYVKANIGTHIIYDNDVKFKESETPEGEVDKYGARIQLKQLLGVGISYSF</sequence>
<accession>A0A1I6VFN5</accession>
<gene>
    <name evidence="2" type="ORF">SAMN04487906_3089</name>
</gene>
<evidence type="ECO:0000313" key="2">
    <source>
        <dbReference type="EMBL" id="SFT12519.1"/>
    </source>
</evidence>
<dbReference type="Proteomes" id="UP000183209">
    <property type="component" value="Unassembled WGS sequence"/>
</dbReference>
<protein>
    <recommendedName>
        <fullName evidence="4">DUF3078 domain-containing protein</fullName>
    </recommendedName>
</protein>
<name>A0A1I6VFN5_9FLAO</name>
<keyword evidence="1" id="KW-0732">Signal</keyword>
<reference evidence="2 3" key="1">
    <citation type="submission" date="2016-10" db="EMBL/GenBank/DDBJ databases">
        <authorList>
            <person name="de Groot N.N."/>
        </authorList>
    </citation>
    <scope>NUCLEOTIDE SEQUENCE [LARGE SCALE GENOMIC DNA]</scope>
    <source>
        <strain evidence="2 3">CGMCC 1.6114</strain>
    </source>
</reference>
<dbReference type="EMBL" id="FPAG01000009">
    <property type="protein sequence ID" value="SFT12519.1"/>
    <property type="molecule type" value="Genomic_DNA"/>
</dbReference>
<evidence type="ECO:0000313" key="3">
    <source>
        <dbReference type="Proteomes" id="UP000183209"/>
    </source>
</evidence>
<dbReference type="InterPro" id="IPR021428">
    <property type="entry name" value="DUF3078"/>
</dbReference>
<evidence type="ECO:0008006" key="4">
    <source>
        <dbReference type="Google" id="ProtNLM"/>
    </source>
</evidence>
<dbReference type="AlphaFoldDB" id="A0A1I6VFN5"/>